<proteinExistence type="predicted"/>
<sequence length="103" mass="10741">MLTLTGDAVSAIRGLTVQPEVSDNGGLRISSAAAENGSVEMVATIAGGPNPHDEIVEVGGVRVYVDPLAAPVVEDKVLDAEATEQGQVRFELITRPEDSLIDE</sequence>
<organism evidence="1 2">
    <name type="scientific">Phytoactinopolyspora mesophila</name>
    <dbReference type="NCBI Taxonomy" id="2650750"/>
    <lineage>
        <taxon>Bacteria</taxon>
        <taxon>Bacillati</taxon>
        <taxon>Actinomycetota</taxon>
        <taxon>Actinomycetes</taxon>
        <taxon>Jiangellales</taxon>
        <taxon>Jiangellaceae</taxon>
        <taxon>Phytoactinopolyspora</taxon>
    </lineage>
</organism>
<dbReference type="Gene3D" id="2.60.300.12">
    <property type="entry name" value="HesB-like domain"/>
    <property type="match status" value="1"/>
</dbReference>
<dbReference type="EMBL" id="WLZY01000001">
    <property type="protein sequence ID" value="NDL56136.1"/>
    <property type="molecule type" value="Genomic_DNA"/>
</dbReference>
<dbReference type="AlphaFoldDB" id="A0A7K3LYP2"/>
<keyword evidence="2" id="KW-1185">Reference proteome</keyword>
<evidence type="ECO:0000313" key="1">
    <source>
        <dbReference type="EMBL" id="NDL56136.1"/>
    </source>
</evidence>
<accession>A0A7K3LYP2</accession>
<evidence type="ECO:0000313" key="2">
    <source>
        <dbReference type="Proteomes" id="UP000460435"/>
    </source>
</evidence>
<gene>
    <name evidence="1" type="ORF">F7O44_03505</name>
</gene>
<comment type="caution">
    <text evidence="1">The sequence shown here is derived from an EMBL/GenBank/DDBJ whole genome shotgun (WGS) entry which is preliminary data.</text>
</comment>
<dbReference type="Proteomes" id="UP000460435">
    <property type="component" value="Unassembled WGS sequence"/>
</dbReference>
<name>A0A7K3LYP2_9ACTN</name>
<dbReference type="RefSeq" id="WP_162448763.1">
    <property type="nucleotide sequence ID" value="NZ_WLZY01000001.1"/>
</dbReference>
<dbReference type="SUPFAM" id="SSF89360">
    <property type="entry name" value="HesB-like domain"/>
    <property type="match status" value="1"/>
</dbReference>
<protein>
    <submittedName>
        <fullName evidence="1">Fe-S cluster assembly protein HesB</fullName>
    </submittedName>
</protein>
<reference evidence="1 2" key="1">
    <citation type="submission" date="2019-11" db="EMBL/GenBank/DDBJ databases">
        <authorList>
            <person name="Li X.-J."/>
            <person name="Feng X.-M."/>
        </authorList>
    </citation>
    <scope>NUCLEOTIDE SEQUENCE [LARGE SCALE GENOMIC DNA]</scope>
    <source>
        <strain evidence="1 2">XMNu-373</strain>
    </source>
</reference>
<dbReference type="InterPro" id="IPR035903">
    <property type="entry name" value="HesB-like_dom_sf"/>
</dbReference>